<organism evidence="3 4">
    <name type="scientific">Stentor coeruleus</name>
    <dbReference type="NCBI Taxonomy" id="5963"/>
    <lineage>
        <taxon>Eukaryota</taxon>
        <taxon>Sar</taxon>
        <taxon>Alveolata</taxon>
        <taxon>Ciliophora</taxon>
        <taxon>Postciliodesmatophora</taxon>
        <taxon>Heterotrichea</taxon>
        <taxon>Heterotrichida</taxon>
        <taxon>Stentoridae</taxon>
        <taxon>Stentor</taxon>
    </lineage>
</organism>
<accession>A0A1R2BWW7</accession>
<proteinExistence type="predicted"/>
<feature type="region of interest" description="Disordered" evidence="2">
    <location>
        <begin position="260"/>
        <end position="279"/>
    </location>
</feature>
<evidence type="ECO:0000313" key="3">
    <source>
        <dbReference type="EMBL" id="OMJ81236.1"/>
    </source>
</evidence>
<comment type="caution">
    <text evidence="3">The sequence shown here is derived from an EMBL/GenBank/DDBJ whole genome shotgun (WGS) entry which is preliminary data.</text>
</comment>
<evidence type="ECO:0000313" key="4">
    <source>
        <dbReference type="Proteomes" id="UP000187209"/>
    </source>
</evidence>
<feature type="coiled-coil region" evidence="1">
    <location>
        <begin position="19"/>
        <end position="46"/>
    </location>
</feature>
<protein>
    <submittedName>
        <fullName evidence="3">Uncharacterized protein</fullName>
    </submittedName>
</protein>
<evidence type="ECO:0000256" key="2">
    <source>
        <dbReference type="SAM" id="MobiDB-lite"/>
    </source>
</evidence>
<feature type="region of interest" description="Disordered" evidence="2">
    <location>
        <begin position="47"/>
        <end position="76"/>
    </location>
</feature>
<keyword evidence="1" id="KW-0175">Coiled coil</keyword>
<gene>
    <name evidence="3" type="ORF">SteCoe_18354</name>
</gene>
<keyword evidence="4" id="KW-1185">Reference proteome</keyword>
<reference evidence="3 4" key="1">
    <citation type="submission" date="2016-11" db="EMBL/GenBank/DDBJ databases">
        <title>The macronuclear genome of Stentor coeruleus: a giant cell with tiny introns.</title>
        <authorList>
            <person name="Slabodnick M."/>
            <person name="Ruby J.G."/>
            <person name="Reiff S.B."/>
            <person name="Swart E.C."/>
            <person name="Gosai S."/>
            <person name="Prabakaran S."/>
            <person name="Witkowska E."/>
            <person name="Larue G.E."/>
            <person name="Fisher S."/>
            <person name="Freeman R.M."/>
            <person name="Gunawardena J."/>
            <person name="Chu W."/>
            <person name="Stover N.A."/>
            <person name="Gregory B.D."/>
            <person name="Nowacki M."/>
            <person name="Derisi J."/>
            <person name="Roy S.W."/>
            <person name="Marshall W.F."/>
            <person name="Sood P."/>
        </authorList>
    </citation>
    <scope>NUCLEOTIDE SEQUENCE [LARGE SCALE GENOMIC DNA]</scope>
    <source>
        <strain evidence="3">WM001</strain>
    </source>
</reference>
<name>A0A1R2BWW7_9CILI</name>
<dbReference type="Proteomes" id="UP000187209">
    <property type="component" value="Unassembled WGS sequence"/>
</dbReference>
<dbReference type="EMBL" id="MPUH01000388">
    <property type="protein sequence ID" value="OMJ81236.1"/>
    <property type="molecule type" value="Genomic_DNA"/>
</dbReference>
<dbReference type="AlphaFoldDB" id="A0A1R2BWW7"/>
<sequence length="318" mass="36847">MEIELFEVKEARLPRKKIEDDLLKRHRQLKRKIDALKIRRLKEETNGMQKAPIINPNSRKIASENERNPKSSPSRLQRTQEILMKSRFMPKKVKISLETLDNPNYKLNQLKKTPYYEHAKSSPSLHTSLSFPSIIDPRKVNYEITENNIPLPADIRQRNELLFSLRKETMSRGFHLEPEEPPINNLGVHERNTKWAKAKKVKIEELKLKLDKKALEGCTFKPDFISRKCYSVNASKRGMSLETSYSELYARRRNQQGSRIVSCSKSERNLSQDTKTGSVPSSIRYCFSGNQSERSYNGSLGISPVAMSFGYSKWIKKS</sequence>
<evidence type="ECO:0000256" key="1">
    <source>
        <dbReference type="SAM" id="Coils"/>
    </source>
</evidence>